<feature type="repeat" description="WD" evidence="3">
    <location>
        <begin position="477"/>
        <end position="519"/>
    </location>
</feature>
<feature type="coiled-coil region" evidence="4">
    <location>
        <begin position="164"/>
        <end position="191"/>
    </location>
</feature>
<dbReference type="GO" id="GO:0046540">
    <property type="term" value="C:U4/U6 x U5 tri-snRNP complex"/>
    <property type="evidence" value="ECO:0007669"/>
    <property type="project" value="TreeGrafter"/>
</dbReference>
<dbReference type="InterPro" id="IPR036285">
    <property type="entry name" value="PRP4-like_sf"/>
</dbReference>
<feature type="repeat" description="WD" evidence="3">
    <location>
        <begin position="393"/>
        <end position="434"/>
    </location>
</feature>
<evidence type="ECO:0000256" key="1">
    <source>
        <dbReference type="ARBA" id="ARBA00022574"/>
    </source>
</evidence>
<dbReference type="PANTHER" id="PTHR19846:SF0">
    <property type="entry name" value="PRE-MRNA PROCESSING FACTOR 4"/>
    <property type="match status" value="1"/>
</dbReference>
<dbReference type="AlphaFoldDB" id="A0A388KC02"/>
<evidence type="ECO:0000256" key="5">
    <source>
        <dbReference type="SAM" id="MobiDB-lite"/>
    </source>
</evidence>
<reference evidence="7 8" key="1">
    <citation type="journal article" date="2018" name="Cell">
        <title>The Chara Genome: Secondary Complexity and Implications for Plant Terrestrialization.</title>
        <authorList>
            <person name="Nishiyama T."/>
            <person name="Sakayama H."/>
            <person name="Vries J.D."/>
            <person name="Buschmann H."/>
            <person name="Saint-Marcoux D."/>
            <person name="Ullrich K.K."/>
            <person name="Haas F.B."/>
            <person name="Vanderstraeten L."/>
            <person name="Becker D."/>
            <person name="Lang D."/>
            <person name="Vosolsobe S."/>
            <person name="Rombauts S."/>
            <person name="Wilhelmsson P.K.I."/>
            <person name="Janitza P."/>
            <person name="Kern R."/>
            <person name="Heyl A."/>
            <person name="Rumpler F."/>
            <person name="Villalobos L.I.A.C."/>
            <person name="Clay J.M."/>
            <person name="Skokan R."/>
            <person name="Toyoda A."/>
            <person name="Suzuki Y."/>
            <person name="Kagoshima H."/>
            <person name="Schijlen E."/>
            <person name="Tajeshwar N."/>
            <person name="Catarino B."/>
            <person name="Hetherington A.J."/>
            <person name="Saltykova A."/>
            <person name="Bonnot C."/>
            <person name="Breuninger H."/>
            <person name="Symeonidi A."/>
            <person name="Radhakrishnan G.V."/>
            <person name="Van Nieuwerburgh F."/>
            <person name="Deforce D."/>
            <person name="Chang C."/>
            <person name="Karol K.G."/>
            <person name="Hedrich R."/>
            <person name="Ulvskov P."/>
            <person name="Glockner G."/>
            <person name="Delwiche C.F."/>
            <person name="Petrasek J."/>
            <person name="Van de Peer Y."/>
            <person name="Friml J."/>
            <person name="Beilby M."/>
            <person name="Dolan L."/>
            <person name="Kohara Y."/>
            <person name="Sugano S."/>
            <person name="Fujiyama A."/>
            <person name="Delaux P.-M."/>
            <person name="Quint M."/>
            <person name="TheiBen G."/>
            <person name="Hagemann M."/>
            <person name="Harholt J."/>
            <person name="Dunand C."/>
            <person name="Zachgo S."/>
            <person name="Langdale J."/>
            <person name="Maumus F."/>
            <person name="Straeten D.V.D."/>
            <person name="Gould S.B."/>
            <person name="Rensing S.A."/>
        </authorList>
    </citation>
    <scope>NUCLEOTIDE SEQUENCE [LARGE SCALE GENOMIC DNA]</scope>
    <source>
        <strain evidence="7 8">S276</strain>
    </source>
</reference>
<dbReference type="InterPro" id="IPR001680">
    <property type="entry name" value="WD40_rpt"/>
</dbReference>
<evidence type="ECO:0000259" key="6">
    <source>
        <dbReference type="SMART" id="SM00500"/>
    </source>
</evidence>
<organism evidence="7 8">
    <name type="scientific">Chara braunii</name>
    <name type="common">Braun's stonewort</name>
    <dbReference type="NCBI Taxonomy" id="69332"/>
    <lineage>
        <taxon>Eukaryota</taxon>
        <taxon>Viridiplantae</taxon>
        <taxon>Streptophyta</taxon>
        <taxon>Charophyceae</taxon>
        <taxon>Charales</taxon>
        <taxon>Characeae</taxon>
        <taxon>Chara</taxon>
    </lineage>
</organism>
<feature type="compositionally biased region" description="Basic and acidic residues" evidence="5">
    <location>
        <begin position="75"/>
        <end position="85"/>
    </location>
</feature>
<accession>A0A388KC02</accession>
<dbReference type="PROSITE" id="PS50082">
    <property type="entry name" value="WD_REPEATS_2"/>
    <property type="match status" value="6"/>
</dbReference>
<dbReference type="InterPro" id="IPR020472">
    <property type="entry name" value="WD40_PAC1"/>
</dbReference>
<keyword evidence="4" id="KW-0175">Coiled coil</keyword>
<feature type="repeat" description="WD" evidence="3">
    <location>
        <begin position="435"/>
        <end position="476"/>
    </location>
</feature>
<feature type="compositionally biased region" description="Basic and acidic residues" evidence="5">
    <location>
        <begin position="41"/>
        <end position="54"/>
    </location>
</feature>
<feature type="repeat" description="WD" evidence="3">
    <location>
        <begin position="302"/>
        <end position="344"/>
    </location>
</feature>
<dbReference type="STRING" id="69332.A0A388KC02"/>
<feature type="repeat" description="WD" evidence="3">
    <location>
        <begin position="520"/>
        <end position="551"/>
    </location>
</feature>
<dbReference type="InterPro" id="IPR015943">
    <property type="entry name" value="WD40/YVTN_repeat-like_dom_sf"/>
</dbReference>
<dbReference type="InterPro" id="IPR019775">
    <property type="entry name" value="WD40_repeat_CS"/>
</dbReference>
<evidence type="ECO:0000313" key="8">
    <source>
        <dbReference type="Proteomes" id="UP000265515"/>
    </source>
</evidence>
<gene>
    <name evidence="7" type="ORF">CBR_g723</name>
</gene>
<name>A0A388KC02_CHABU</name>
<evidence type="ECO:0000256" key="3">
    <source>
        <dbReference type="PROSITE-ProRule" id="PRU00221"/>
    </source>
</evidence>
<dbReference type="SUPFAM" id="SSF50978">
    <property type="entry name" value="WD40 repeat-like"/>
    <property type="match status" value="1"/>
</dbReference>
<dbReference type="PROSITE" id="PS00678">
    <property type="entry name" value="WD_REPEATS_1"/>
    <property type="match status" value="3"/>
</dbReference>
<dbReference type="FunFam" id="2.130.10.10:FF:000689">
    <property type="entry name" value="U4/U6 small nuclear ribonucleoprotein PRP4-like protein"/>
    <property type="match status" value="1"/>
</dbReference>
<dbReference type="Gramene" id="GBG67594">
    <property type="protein sequence ID" value="GBG67594"/>
    <property type="gene ID" value="CBR_g723"/>
</dbReference>
<feature type="compositionally biased region" description="Acidic residues" evidence="5">
    <location>
        <begin position="55"/>
        <end position="68"/>
    </location>
</feature>
<feature type="repeat" description="WD" evidence="3">
    <location>
        <begin position="351"/>
        <end position="392"/>
    </location>
</feature>
<dbReference type="PROSITE" id="PS50294">
    <property type="entry name" value="WD_REPEATS_REGION"/>
    <property type="match status" value="6"/>
</dbReference>
<feature type="region of interest" description="Disordered" evidence="5">
    <location>
        <begin position="41"/>
        <end position="89"/>
    </location>
</feature>
<dbReference type="GO" id="GO:0000398">
    <property type="term" value="P:mRNA splicing, via spliceosome"/>
    <property type="evidence" value="ECO:0007669"/>
    <property type="project" value="TreeGrafter"/>
</dbReference>
<keyword evidence="1 3" id="KW-0853">WD repeat</keyword>
<comment type="caution">
    <text evidence="7">The sequence shown here is derived from an EMBL/GenBank/DDBJ whole genome shotgun (WGS) entry which is preliminary data.</text>
</comment>
<dbReference type="GO" id="GO:0030621">
    <property type="term" value="F:U4 snRNA binding"/>
    <property type="evidence" value="ECO:0007669"/>
    <property type="project" value="TreeGrafter"/>
</dbReference>
<dbReference type="SMART" id="SM00320">
    <property type="entry name" value="WD40"/>
    <property type="match status" value="7"/>
</dbReference>
<dbReference type="InterPro" id="IPR014906">
    <property type="entry name" value="PRP4-like"/>
</dbReference>
<dbReference type="CDD" id="cd00200">
    <property type="entry name" value="WD40"/>
    <property type="match status" value="1"/>
</dbReference>
<dbReference type="GO" id="GO:0017070">
    <property type="term" value="F:U6 snRNA binding"/>
    <property type="evidence" value="ECO:0007669"/>
    <property type="project" value="TreeGrafter"/>
</dbReference>
<dbReference type="Proteomes" id="UP000265515">
    <property type="component" value="Unassembled WGS sequence"/>
</dbReference>
<dbReference type="Pfam" id="PF08799">
    <property type="entry name" value="PRP4"/>
    <property type="match status" value="1"/>
</dbReference>
<dbReference type="Pfam" id="PF00400">
    <property type="entry name" value="WD40"/>
    <property type="match status" value="7"/>
</dbReference>
<dbReference type="OMA" id="LNEPICY"/>
<dbReference type="PRINTS" id="PR00320">
    <property type="entry name" value="GPROTEINBRPT"/>
</dbReference>
<evidence type="ECO:0000313" key="7">
    <source>
        <dbReference type="EMBL" id="GBG67594.1"/>
    </source>
</evidence>
<dbReference type="Gene3D" id="2.130.10.10">
    <property type="entry name" value="YVTN repeat-like/Quinoprotein amine dehydrogenase"/>
    <property type="match status" value="3"/>
</dbReference>
<keyword evidence="8" id="KW-1185">Reference proteome</keyword>
<sequence length="569" mass="63864">MTIADDPMETGEDIPLPAVPGERIFFGSLEIQERKRLERVKMAGREEEGGKEGVECDEEEDGEEDGDMEVFGNDDSLKKSMKGDDTAADEPMEMMELSEEGRAAKERQEKLLREFEIKRRARALAVPTNDNAVRQRLRALGEPMTLFGEREMERRDRLRQLMARLDAQGELEKLLRAQEGAEEDKEEVEDEEAPKAELFFTEGSAELRRARGNIAEFSLRRAAARIARSMRRQEDPDEDIDKEIDAVLEEMSYTTNLCSEIGDDRPVSGCAFSPDGSMLATCGWTGVAKLWSVPGIEKKCVFRGHTERVTSVVFHPESGRNLDTKGGNIATASADHTARLWNLEGAEVQCFKGHIDRLAKLAFHPSGLYLGTAGFDKTWRLWDVNRGVELLLQEGHSRSVYSISFQVDGSLVATGGLDALGRVWDLRTGRSILALEGHVKPVLAVEFSPNGYHLATGGEDHTCRIWDIRKKQSLYIIPAHSSLVSQIKYEPREGYFLVTASYDNTARIWSARDFRPIKTLAAHEGKIMGVDVVADGQYISTVSFDRTIKLWAPEKPPEAEREDDDMLFF</sequence>
<keyword evidence="2" id="KW-0677">Repeat</keyword>
<dbReference type="EMBL" id="BFEA01000089">
    <property type="protein sequence ID" value="GBG67594.1"/>
    <property type="molecule type" value="Genomic_DNA"/>
</dbReference>
<dbReference type="OrthoDB" id="540662at2759"/>
<proteinExistence type="predicted"/>
<protein>
    <recommendedName>
        <fullName evidence="6">Pre-mRNA processing factor 4 (PRP4)-like domain-containing protein</fullName>
    </recommendedName>
</protein>
<dbReference type="Gene3D" id="4.10.280.110">
    <property type="entry name" value="Pre-mRNA processing factor 4 domain"/>
    <property type="match status" value="1"/>
</dbReference>
<feature type="domain" description="Pre-mRNA processing factor 4 (PRP4)-like" evidence="6">
    <location>
        <begin position="128"/>
        <end position="181"/>
    </location>
</feature>
<dbReference type="PANTHER" id="PTHR19846">
    <property type="entry name" value="WD40 REPEAT PROTEIN"/>
    <property type="match status" value="1"/>
</dbReference>
<dbReference type="InterPro" id="IPR036322">
    <property type="entry name" value="WD40_repeat_dom_sf"/>
</dbReference>
<evidence type="ECO:0000256" key="2">
    <source>
        <dbReference type="ARBA" id="ARBA00022737"/>
    </source>
</evidence>
<dbReference type="SUPFAM" id="SSF158230">
    <property type="entry name" value="PRP4-like"/>
    <property type="match status" value="1"/>
</dbReference>
<dbReference type="SMART" id="SM00500">
    <property type="entry name" value="SFM"/>
    <property type="match status" value="1"/>
</dbReference>
<evidence type="ECO:0000256" key="4">
    <source>
        <dbReference type="SAM" id="Coils"/>
    </source>
</evidence>